<reference evidence="1" key="2">
    <citation type="submission" date="2021-09" db="EMBL/GenBank/DDBJ databases">
        <authorList>
            <person name="Jia N."/>
            <person name="Wang J."/>
            <person name="Shi W."/>
            <person name="Du L."/>
            <person name="Sun Y."/>
            <person name="Zhan W."/>
            <person name="Jiang J."/>
            <person name="Wang Q."/>
            <person name="Zhang B."/>
            <person name="Ji P."/>
            <person name="Sakyi L.B."/>
            <person name="Cui X."/>
            <person name="Yuan T."/>
            <person name="Jiang B."/>
            <person name="Yang W."/>
            <person name="Lam T.T.-Y."/>
            <person name="Chang Q."/>
            <person name="Ding S."/>
            <person name="Wang X."/>
            <person name="Zhu J."/>
            <person name="Ruan X."/>
            <person name="Zhao L."/>
            <person name="Wei J."/>
            <person name="Que T."/>
            <person name="Du C."/>
            <person name="Cheng J."/>
            <person name="Dai P."/>
            <person name="Han X."/>
            <person name="Huang E."/>
            <person name="Gao Y."/>
            <person name="Liu J."/>
            <person name="Shao H."/>
            <person name="Ye R."/>
            <person name="Li L."/>
            <person name="Wei W."/>
            <person name="Wang X."/>
            <person name="Wang C."/>
            <person name="Huo Q."/>
            <person name="Li W."/>
            <person name="Guo W."/>
            <person name="Chen H."/>
            <person name="Chen S."/>
            <person name="Zhou L."/>
            <person name="Zhou L."/>
            <person name="Ni X."/>
            <person name="Tian J."/>
            <person name="Zhou Y."/>
            <person name="Sheng Y."/>
            <person name="Liu T."/>
            <person name="Pan Y."/>
            <person name="Xia L."/>
            <person name="Li J."/>
            <person name="Zhao F."/>
            <person name="Cao W."/>
        </authorList>
    </citation>
    <scope>NUCLEOTIDE SEQUENCE</scope>
    <source>
        <strain evidence="1">Rmic-2018</strain>
        <tissue evidence="1">Larvae</tissue>
    </source>
</reference>
<sequence length="165" mass="19478">MVRDKKKALQKFTQEIVTTSQTPYVDARLTNMWAARHSLTRWWKCQRYNRKLAKCIAVLNKHIADHAAKISRENCLKSCDGLQANFSARKTWCHLRHLIDPLSRKAATNRNLAKVLNMYKEEGCRLQKYLIAMYLKTWKGLYPVPERYEGPDNEKLDRLFTMTEM</sequence>
<name>A0A9J6CTK9_RHIMP</name>
<accession>A0A9J6CTK9</accession>
<comment type="caution">
    <text evidence="1">The sequence shown here is derived from an EMBL/GenBank/DDBJ whole genome shotgun (WGS) entry which is preliminary data.</text>
</comment>
<protein>
    <submittedName>
        <fullName evidence="1">Uncharacterized protein</fullName>
    </submittedName>
</protein>
<dbReference type="AlphaFoldDB" id="A0A9J6CTK9"/>
<evidence type="ECO:0000313" key="2">
    <source>
        <dbReference type="Proteomes" id="UP000821866"/>
    </source>
</evidence>
<keyword evidence="2" id="KW-1185">Reference proteome</keyword>
<organism evidence="1 2">
    <name type="scientific">Rhipicephalus microplus</name>
    <name type="common">Cattle tick</name>
    <name type="synonym">Boophilus microplus</name>
    <dbReference type="NCBI Taxonomy" id="6941"/>
    <lineage>
        <taxon>Eukaryota</taxon>
        <taxon>Metazoa</taxon>
        <taxon>Ecdysozoa</taxon>
        <taxon>Arthropoda</taxon>
        <taxon>Chelicerata</taxon>
        <taxon>Arachnida</taxon>
        <taxon>Acari</taxon>
        <taxon>Parasitiformes</taxon>
        <taxon>Ixodida</taxon>
        <taxon>Ixodoidea</taxon>
        <taxon>Ixodidae</taxon>
        <taxon>Rhipicephalinae</taxon>
        <taxon>Rhipicephalus</taxon>
        <taxon>Boophilus</taxon>
    </lineage>
</organism>
<dbReference type="EMBL" id="JABSTU010006861">
    <property type="protein sequence ID" value="KAH7931821.1"/>
    <property type="molecule type" value="Genomic_DNA"/>
</dbReference>
<gene>
    <name evidence="1" type="ORF">HPB51_029669</name>
</gene>
<evidence type="ECO:0000313" key="1">
    <source>
        <dbReference type="EMBL" id="KAH7931821.1"/>
    </source>
</evidence>
<proteinExistence type="predicted"/>
<reference evidence="1" key="1">
    <citation type="journal article" date="2020" name="Cell">
        <title>Large-Scale Comparative Analyses of Tick Genomes Elucidate Their Genetic Diversity and Vector Capacities.</title>
        <authorList>
            <consortium name="Tick Genome and Microbiome Consortium (TIGMIC)"/>
            <person name="Jia N."/>
            <person name="Wang J."/>
            <person name="Shi W."/>
            <person name="Du L."/>
            <person name="Sun Y."/>
            <person name="Zhan W."/>
            <person name="Jiang J.F."/>
            <person name="Wang Q."/>
            <person name="Zhang B."/>
            <person name="Ji P."/>
            <person name="Bell-Sakyi L."/>
            <person name="Cui X.M."/>
            <person name="Yuan T.T."/>
            <person name="Jiang B.G."/>
            <person name="Yang W.F."/>
            <person name="Lam T.T."/>
            <person name="Chang Q.C."/>
            <person name="Ding S.J."/>
            <person name="Wang X.J."/>
            <person name="Zhu J.G."/>
            <person name="Ruan X.D."/>
            <person name="Zhao L."/>
            <person name="Wei J.T."/>
            <person name="Ye R.Z."/>
            <person name="Que T.C."/>
            <person name="Du C.H."/>
            <person name="Zhou Y.H."/>
            <person name="Cheng J.X."/>
            <person name="Dai P.F."/>
            <person name="Guo W.B."/>
            <person name="Han X.H."/>
            <person name="Huang E.J."/>
            <person name="Li L.F."/>
            <person name="Wei W."/>
            <person name="Gao Y.C."/>
            <person name="Liu J.Z."/>
            <person name="Shao H.Z."/>
            <person name="Wang X."/>
            <person name="Wang C.C."/>
            <person name="Yang T.C."/>
            <person name="Huo Q.B."/>
            <person name="Li W."/>
            <person name="Chen H.Y."/>
            <person name="Chen S.E."/>
            <person name="Zhou L.G."/>
            <person name="Ni X.B."/>
            <person name="Tian J.H."/>
            <person name="Sheng Y."/>
            <person name="Liu T."/>
            <person name="Pan Y.S."/>
            <person name="Xia L.Y."/>
            <person name="Li J."/>
            <person name="Zhao F."/>
            <person name="Cao W.C."/>
        </authorList>
    </citation>
    <scope>NUCLEOTIDE SEQUENCE</scope>
    <source>
        <strain evidence="1">Rmic-2018</strain>
    </source>
</reference>
<dbReference type="Proteomes" id="UP000821866">
    <property type="component" value="Unassembled WGS sequence"/>
</dbReference>